<evidence type="ECO:0000256" key="1">
    <source>
        <dbReference type="SAM" id="Phobius"/>
    </source>
</evidence>
<keyword evidence="3" id="KW-1185">Reference proteome</keyword>
<proteinExistence type="predicted"/>
<sequence>MPRSHRFLLLALALGSVLLTALARHHGFFWDAVLQASRYAQWYYQHGLQRPVLPAEFDAGHPPLFGLALAGVWRLFGPSVAVSHWAMLPLVLGTLWQLYRLVRRFLPAAWVLPGLLLVWLDATWLAQSTLVSPDVAVTFCYLLALNGLLARRPGQTAAGTAPLVLLSTRGLLLWAALGLTALLLRWPEWWPRRAAEGKRRFDLTVRTLLALIWPLLPALLLAAGWLGLHYCLTGWVGYNPDSPWAGNYQRLGPAGVLRNVVIIGWRLVDNGRLTLWLVGAVAAGLLWRGGWRPGPRTGQLLALWLPPVLIMSGLMVWYANPIGHRYYLPALLLLALLVAHLLAELAALPRPSARGLPRILAALALLGLLSGHCWVYPDRIANGWDASLAHWPYFRLRQQSIAWLDAQGIPLGTVGSSFPNAYPLHDVDLTGDARRFAPVDLRRNRYVLQSNVMNFGDAALDSLQQYWHLRHEERAGQVYFRLYEVRGDR</sequence>
<organism evidence="2 3">
    <name type="scientific">Hymenobacter gummosus</name>
    <dbReference type="NCBI Taxonomy" id="1776032"/>
    <lineage>
        <taxon>Bacteria</taxon>
        <taxon>Pseudomonadati</taxon>
        <taxon>Bacteroidota</taxon>
        <taxon>Cytophagia</taxon>
        <taxon>Cytophagales</taxon>
        <taxon>Hymenobacteraceae</taxon>
        <taxon>Hymenobacter</taxon>
    </lineage>
</organism>
<feature type="transmembrane region" description="Helical" evidence="1">
    <location>
        <begin position="171"/>
        <end position="187"/>
    </location>
</feature>
<evidence type="ECO:0000313" key="3">
    <source>
        <dbReference type="Proteomes" id="UP000282184"/>
    </source>
</evidence>
<evidence type="ECO:0008006" key="4">
    <source>
        <dbReference type="Google" id="ProtNLM"/>
    </source>
</evidence>
<dbReference type="EMBL" id="RXOF01000023">
    <property type="protein sequence ID" value="RTQ44983.1"/>
    <property type="molecule type" value="Genomic_DNA"/>
</dbReference>
<dbReference type="AlphaFoldDB" id="A0A431TUS7"/>
<feature type="transmembrane region" description="Helical" evidence="1">
    <location>
        <begin position="301"/>
        <end position="320"/>
    </location>
</feature>
<accession>A0A431TUS7</accession>
<feature type="transmembrane region" description="Helical" evidence="1">
    <location>
        <begin position="108"/>
        <end position="126"/>
    </location>
</feature>
<protein>
    <recommendedName>
        <fullName evidence="4">Glycosyltransferase RgtA/B/C/D-like domain-containing protein</fullName>
    </recommendedName>
</protein>
<evidence type="ECO:0000313" key="2">
    <source>
        <dbReference type="EMBL" id="RTQ44983.1"/>
    </source>
</evidence>
<feature type="transmembrane region" description="Helical" evidence="1">
    <location>
        <begin position="208"/>
        <end position="228"/>
    </location>
</feature>
<comment type="caution">
    <text evidence="2">The sequence shown here is derived from an EMBL/GenBank/DDBJ whole genome shotgun (WGS) entry which is preliminary data.</text>
</comment>
<dbReference type="Proteomes" id="UP000282184">
    <property type="component" value="Unassembled WGS sequence"/>
</dbReference>
<name>A0A431TUS7_9BACT</name>
<keyword evidence="1" id="KW-1133">Transmembrane helix</keyword>
<keyword evidence="1" id="KW-0472">Membrane</keyword>
<feature type="transmembrane region" description="Helical" evidence="1">
    <location>
        <begin position="75"/>
        <end position="96"/>
    </location>
</feature>
<gene>
    <name evidence="2" type="ORF">EJV47_26815</name>
</gene>
<feature type="transmembrane region" description="Helical" evidence="1">
    <location>
        <begin position="359"/>
        <end position="377"/>
    </location>
</feature>
<dbReference type="RefSeq" id="WP_126696298.1">
    <property type="nucleotide sequence ID" value="NZ_RXOF01000023.1"/>
</dbReference>
<reference evidence="2 3" key="1">
    <citation type="submission" date="2018-12" db="EMBL/GenBank/DDBJ databases">
        <title>Hymenobacter gummosus sp. nov., isolated from a spring.</title>
        <authorList>
            <person name="Nie L."/>
        </authorList>
    </citation>
    <scope>NUCLEOTIDE SEQUENCE [LARGE SCALE GENOMIC DNA]</scope>
    <source>
        <strain evidence="2 3">KCTC 52166</strain>
    </source>
</reference>
<feature type="transmembrane region" description="Helical" evidence="1">
    <location>
        <begin position="326"/>
        <end position="347"/>
    </location>
</feature>
<keyword evidence="1" id="KW-0812">Transmembrane</keyword>
<dbReference type="OrthoDB" id="866311at2"/>
<feature type="transmembrane region" description="Helical" evidence="1">
    <location>
        <begin position="273"/>
        <end position="289"/>
    </location>
</feature>